<reference evidence="1" key="2">
    <citation type="journal article" date="2023" name="IMA Fungus">
        <title>Comparative genomic study of the Penicillium genus elucidates a diverse pangenome and 15 lateral gene transfer events.</title>
        <authorList>
            <person name="Petersen C."/>
            <person name="Sorensen T."/>
            <person name="Nielsen M.R."/>
            <person name="Sondergaard T.E."/>
            <person name="Sorensen J.L."/>
            <person name="Fitzpatrick D.A."/>
            <person name="Frisvad J.C."/>
            <person name="Nielsen K.L."/>
        </authorList>
    </citation>
    <scope>NUCLEOTIDE SEQUENCE</scope>
    <source>
        <strain evidence="1">IBT 16125</strain>
    </source>
</reference>
<dbReference type="EMBL" id="JAPVEA010000001">
    <property type="protein sequence ID" value="KAJ5465359.1"/>
    <property type="molecule type" value="Genomic_DNA"/>
</dbReference>
<comment type="caution">
    <text evidence="1">The sequence shown here is derived from an EMBL/GenBank/DDBJ whole genome shotgun (WGS) entry which is preliminary data.</text>
</comment>
<reference evidence="1" key="1">
    <citation type="submission" date="2022-12" db="EMBL/GenBank/DDBJ databases">
        <authorList>
            <person name="Petersen C."/>
        </authorList>
    </citation>
    <scope>NUCLEOTIDE SEQUENCE</scope>
    <source>
        <strain evidence="1">IBT 16125</strain>
    </source>
</reference>
<keyword evidence="2" id="KW-1185">Reference proteome</keyword>
<accession>A0AAD6G8U6</accession>
<gene>
    <name evidence="1" type="ORF">N7458_001045</name>
</gene>
<proteinExistence type="predicted"/>
<evidence type="ECO:0000313" key="1">
    <source>
        <dbReference type="EMBL" id="KAJ5465359.1"/>
    </source>
</evidence>
<sequence>MPKPVDSWPLASRPYPGEAALRHTPFAGGHAGVGPPFRGPYAAARPLPVRAVGGILCVRTGAEEPRGGNLMAARALPVRRAGVAPVGRPVRPFRLTKLCPSGGIKPCMSKYKHFIL</sequence>
<protein>
    <submittedName>
        <fullName evidence="1">Uncharacterized protein</fullName>
    </submittedName>
</protein>
<evidence type="ECO:0000313" key="2">
    <source>
        <dbReference type="Proteomes" id="UP001213681"/>
    </source>
</evidence>
<dbReference type="AlphaFoldDB" id="A0AAD6G8U6"/>
<dbReference type="Proteomes" id="UP001213681">
    <property type="component" value="Unassembled WGS sequence"/>
</dbReference>
<organism evidence="1 2">
    <name type="scientific">Penicillium daleae</name>
    <dbReference type="NCBI Taxonomy" id="63821"/>
    <lineage>
        <taxon>Eukaryota</taxon>
        <taxon>Fungi</taxon>
        <taxon>Dikarya</taxon>
        <taxon>Ascomycota</taxon>
        <taxon>Pezizomycotina</taxon>
        <taxon>Eurotiomycetes</taxon>
        <taxon>Eurotiomycetidae</taxon>
        <taxon>Eurotiales</taxon>
        <taxon>Aspergillaceae</taxon>
        <taxon>Penicillium</taxon>
    </lineage>
</organism>
<name>A0AAD6G8U6_9EURO</name>